<dbReference type="InterPro" id="IPR006603">
    <property type="entry name" value="PQ-loop_rpt"/>
</dbReference>
<feature type="transmembrane region" description="Helical" evidence="8">
    <location>
        <begin position="723"/>
        <end position="746"/>
    </location>
</feature>
<feature type="transmembrane region" description="Helical" evidence="8">
    <location>
        <begin position="537"/>
        <end position="559"/>
    </location>
</feature>
<dbReference type="eggNOG" id="KOG2913">
    <property type="taxonomic scope" value="Eukaryota"/>
</dbReference>
<feature type="transmembrane region" description="Helical" evidence="8">
    <location>
        <begin position="758"/>
        <end position="779"/>
    </location>
</feature>
<evidence type="ECO:0000313" key="9">
    <source>
        <dbReference type="EMBL" id="EPS39954.1"/>
    </source>
</evidence>
<dbReference type="Pfam" id="PF04193">
    <property type="entry name" value="PQ-loop"/>
    <property type="match status" value="1"/>
</dbReference>
<dbReference type="Pfam" id="PF07958">
    <property type="entry name" value="DUF1688"/>
    <property type="match status" value="1"/>
</dbReference>
<evidence type="ECO:0000256" key="4">
    <source>
        <dbReference type="ARBA" id="ARBA00023136"/>
    </source>
</evidence>
<keyword evidence="4 8" id="KW-0472">Membrane</keyword>
<feature type="region of interest" description="Disordered" evidence="7">
    <location>
        <begin position="632"/>
        <end position="673"/>
    </location>
</feature>
<dbReference type="GO" id="GO:0098852">
    <property type="term" value="C:lytic vacuole membrane"/>
    <property type="evidence" value="ECO:0007669"/>
    <property type="project" value="UniProtKB-ARBA"/>
</dbReference>
<dbReference type="OrthoDB" id="2153176at2759"/>
<evidence type="ECO:0000256" key="8">
    <source>
        <dbReference type="SAM" id="Phobius"/>
    </source>
</evidence>
<dbReference type="STRING" id="1284197.S8AAL0"/>
<dbReference type="PANTHER" id="PTHR31687:SF3">
    <property type="entry name" value="PROTEIN URG3"/>
    <property type="match status" value="1"/>
</dbReference>
<evidence type="ECO:0000313" key="10">
    <source>
        <dbReference type="Proteomes" id="UP000015100"/>
    </source>
</evidence>
<proteinExistence type="inferred from homology"/>
<dbReference type="PANTHER" id="PTHR31687">
    <property type="match status" value="1"/>
</dbReference>
<dbReference type="AlphaFoldDB" id="S8AAL0"/>
<organism evidence="9 10">
    <name type="scientific">Dactylellina haptotyla (strain CBS 200.50)</name>
    <name type="common">Nematode-trapping fungus</name>
    <name type="synonym">Monacrosporium haptotylum</name>
    <dbReference type="NCBI Taxonomy" id="1284197"/>
    <lineage>
        <taxon>Eukaryota</taxon>
        <taxon>Fungi</taxon>
        <taxon>Dikarya</taxon>
        <taxon>Ascomycota</taxon>
        <taxon>Pezizomycotina</taxon>
        <taxon>Orbiliomycetes</taxon>
        <taxon>Orbiliales</taxon>
        <taxon>Orbiliaceae</taxon>
        <taxon>Dactylellina</taxon>
    </lineage>
</organism>
<feature type="region of interest" description="Disordered" evidence="7">
    <location>
        <begin position="571"/>
        <end position="601"/>
    </location>
</feature>
<keyword evidence="10" id="KW-1185">Reference proteome</keyword>
<reference evidence="10" key="2">
    <citation type="submission" date="2013-04" db="EMBL/GenBank/DDBJ databases">
        <title>Genomic mechanisms accounting for the adaptation to parasitism in nematode-trapping fungi.</title>
        <authorList>
            <person name="Ahren D.G."/>
        </authorList>
    </citation>
    <scope>NUCLEOTIDE SEQUENCE [LARGE SCALE GENOMIC DNA]</scope>
    <source>
        <strain evidence="10">CBS 200.50</strain>
    </source>
</reference>
<dbReference type="Proteomes" id="UP000015100">
    <property type="component" value="Unassembled WGS sequence"/>
</dbReference>
<feature type="transmembrane region" description="Helical" evidence="8">
    <location>
        <begin position="799"/>
        <end position="820"/>
    </location>
</feature>
<sequence>MGLFSKKSSSKSNSLSSNDVHKKGSSTSVNSSIKSPTTPGSKMSFSNGVLDTIPASMQLPPPPNPHGDPVAYLRSLHAVRDRTKYIMDAAMKQQLTNFTFDRTKWEETVSYVVSIIKRDYAPDYNTIPPHGRWQHFEVGGRKRVDLLITTFGPDIELVEKTKRLIDLFLVSVLLDAGAGTKWTYKSKDNGRFYRRSEGLAVASMDMFKDGLFSSDPHNPFRVDGSALKLLMPDALARGLQITAQNPIDGLHGRAGLLRKLGVALDRKEFFGPDNRPGNMLEYLLNHPTTQVIDGKPHILVPTLWTVLCDGLAPIWPQSRTQLDGSSLGDAWQCSTMPPGQYWERIVPFHKITQWLTYSLMVPMTKMMGIVWIGEHLLTGLPEYRNGGLFIDTGLITLKAQQSKRGVDAYHANSKKEGQPNVEVVPMFSAEDDVIVEWRGLTVQLLDKLLPDVNEMLGLHGQEALTLAQMLEAGTWKGGRELAEVSRPNTREPPIMILSDGTFKRGSAEGLSLTFLVLWLLGDIFNVLGGVLQGVLPTMLILAIYYTFADIVLLIQCFYYRAYARKSVPEPAETNGNGNGIHQSTSRPATAGSEADPSEESPLLSRTISDYYGVEGRRGSLSMLAEHAHHLSPANPLHSLPPSRPGSPLKNYTNGEYPINGTSNLDGESSESSGSPKKSLWKAVFRDTVAVSLVIFAGIAGYYLSPAPEPHDGPEHHEPLKFSMLGQIFGYLCAVLYLGSRIPQIVLNYQRKSCEGVAFLFFLFACLGNITYVISILAYTPGKIEDGEGYWRYIAVNASWLLGSVGTLALDFLIFVQFFMYRKPEDYNDSAIMSDEDDD</sequence>
<gene>
    <name evidence="9" type="ORF">H072_6260</name>
</gene>
<dbReference type="FunFam" id="1.20.1280.290:FF:000009">
    <property type="entry name" value="PQ loop repeat family protein"/>
    <property type="match status" value="1"/>
</dbReference>
<reference evidence="9 10" key="1">
    <citation type="journal article" date="2013" name="PLoS Genet.">
        <title>Genomic mechanisms accounting for the adaptation to parasitism in nematode-trapping fungi.</title>
        <authorList>
            <person name="Meerupati T."/>
            <person name="Andersson K.M."/>
            <person name="Friman E."/>
            <person name="Kumar D."/>
            <person name="Tunlid A."/>
            <person name="Ahren D."/>
        </authorList>
    </citation>
    <scope>NUCLEOTIDE SEQUENCE [LARGE SCALE GENOMIC DNA]</scope>
    <source>
        <strain evidence="9 10">CBS 200.50</strain>
    </source>
</reference>
<dbReference type="HOGENOM" id="CLU_339189_0_0_1"/>
<feature type="compositionally biased region" description="Polar residues" evidence="7">
    <location>
        <begin position="25"/>
        <end position="47"/>
    </location>
</feature>
<evidence type="ECO:0000256" key="5">
    <source>
        <dbReference type="ARBA" id="ARBA00038039"/>
    </source>
</evidence>
<dbReference type="EMBL" id="AQGS01000443">
    <property type="protein sequence ID" value="EPS39954.1"/>
    <property type="molecule type" value="Genomic_DNA"/>
</dbReference>
<evidence type="ECO:0000256" key="1">
    <source>
        <dbReference type="ARBA" id="ARBA00004141"/>
    </source>
</evidence>
<dbReference type="FunFam" id="1.20.1280.290:FF:000012">
    <property type="entry name" value="Vacuolar membrane PQ loop repeat protein"/>
    <property type="match status" value="1"/>
</dbReference>
<feature type="transmembrane region" description="Helical" evidence="8">
    <location>
        <begin position="683"/>
        <end position="703"/>
    </location>
</feature>
<name>S8AAL0_DACHA</name>
<dbReference type="SMART" id="SM00679">
    <property type="entry name" value="CTNS"/>
    <property type="match status" value="2"/>
</dbReference>
<keyword evidence="3 8" id="KW-1133">Transmembrane helix</keyword>
<feature type="compositionally biased region" description="Low complexity" evidence="7">
    <location>
        <begin position="1"/>
        <end position="18"/>
    </location>
</feature>
<evidence type="ECO:0000256" key="3">
    <source>
        <dbReference type="ARBA" id="ARBA00022989"/>
    </source>
</evidence>
<comment type="subcellular location">
    <subcellularLocation>
        <location evidence="1">Membrane</location>
        <topology evidence="1">Multi-pass membrane protein</topology>
    </subcellularLocation>
</comment>
<protein>
    <submittedName>
        <fullName evidence="9">Uncharacterized protein</fullName>
    </submittedName>
</protein>
<dbReference type="GO" id="GO:0034486">
    <property type="term" value="P:vacuolar transmembrane transport"/>
    <property type="evidence" value="ECO:0007669"/>
    <property type="project" value="UniProtKB-ARBA"/>
</dbReference>
<feature type="compositionally biased region" description="Polar residues" evidence="7">
    <location>
        <begin position="649"/>
        <end position="665"/>
    </location>
</feature>
<dbReference type="GO" id="GO:0015174">
    <property type="term" value="F:basic amino acid transmembrane transporter activity"/>
    <property type="evidence" value="ECO:0007669"/>
    <property type="project" value="UniProtKB-ARBA"/>
</dbReference>
<dbReference type="Gene3D" id="1.20.1280.290">
    <property type="match status" value="2"/>
</dbReference>
<accession>S8AAL0</accession>
<comment type="similarity">
    <text evidence="5">Belongs to the laat-1 family.</text>
</comment>
<feature type="compositionally biased region" description="Polar residues" evidence="7">
    <location>
        <begin position="573"/>
        <end position="587"/>
    </location>
</feature>
<comment type="catalytic activity">
    <reaction evidence="6">
        <text>L-histidine(out) + L-arginine(in) = L-histidine(in) + L-arginine(out)</text>
        <dbReference type="Rhea" id="RHEA:71063"/>
        <dbReference type="ChEBI" id="CHEBI:32682"/>
        <dbReference type="ChEBI" id="CHEBI:57595"/>
    </reaction>
</comment>
<keyword evidence="2 8" id="KW-0812">Transmembrane</keyword>
<evidence type="ECO:0000256" key="6">
    <source>
        <dbReference type="ARBA" id="ARBA00050768"/>
    </source>
</evidence>
<evidence type="ECO:0000256" key="2">
    <source>
        <dbReference type="ARBA" id="ARBA00022692"/>
    </source>
</evidence>
<evidence type="ECO:0000256" key="7">
    <source>
        <dbReference type="SAM" id="MobiDB-lite"/>
    </source>
</evidence>
<feature type="region of interest" description="Disordered" evidence="7">
    <location>
        <begin position="1"/>
        <end position="47"/>
    </location>
</feature>
<comment type="caution">
    <text evidence="9">The sequence shown here is derived from an EMBL/GenBank/DDBJ whole genome shotgun (WGS) entry which is preliminary data.</text>
</comment>
<dbReference type="InterPro" id="IPR012469">
    <property type="entry name" value="DUF1688"/>
</dbReference>